<evidence type="ECO:0000256" key="2">
    <source>
        <dbReference type="ARBA" id="ARBA00005464"/>
    </source>
</evidence>
<keyword evidence="8 11" id="KW-0413">Isomerase</keyword>
<sequence length="443" mass="53759">MKFFMEKNKDAGHRVTIKIPKTTVNNSLLKEFIKINKTTKIDGFRKGRAPIKVIQEKYGNSVYYDIFKQLMQKFFYEFINKEQIKIIGSPKFYMHQNEEKEKEHFEYSVIYELYPQFQLKNIKQIKVNKINVKITDQDIQNNIEKYKTKKNIWNTVNKIIKSHDRVTISYCIYEKNKKIKEFNTEKITFIVSQNTLIPELNHKIINHFINDIIFLKIKFHAFHPEKELQDKDITFKIKIIKVEKKQEIETENSNEKNVTEKKLTQSYYQTIKNNIYSQINVITEKYLEDQIIEKIIKKNIILIPPLLFQEERKILYKHHKKKYKEENSNILEKKYHFDLNSQVRKKIYIRMIVEKIISDNQLVSDEKNIQQLIKKISLHYKKPVEIINLYNKNQNIQNTIRNIELESQAMFFLKNNIQIEKKYWTFDQFITYNERNCEELILK</sequence>
<keyword evidence="6 11" id="KW-0697">Rotamase</keyword>
<evidence type="ECO:0000256" key="4">
    <source>
        <dbReference type="ARBA" id="ARBA00016902"/>
    </source>
</evidence>
<name>A0A4D6XZX5_9GAMM</name>
<evidence type="ECO:0000313" key="15">
    <source>
        <dbReference type="Proteomes" id="UP000298716"/>
    </source>
</evidence>
<dbReference type="GO" id="GO:0006457">
    <property type="term" value="P:protein folding"/>
    <property type="evidence" value="ECO:0007669"/>
    <property type="project" value="UniProtKB-UniRule"/>
</dbReference>
<dbReference type="SUPFAM" id="SSF109998">
    <property type="entry name" value="Triger factor/SurA peptide-binding domain-like"/>
    <property type="match status" value="1"/>
</dbReference>
<dbReference type="InterPro" id="IPR005215">
    <property type="entry name" value="Trig_fac"/>
</dbReference>
<dbReference type="Gene3D" id="3.10.50.40">
    <property type="match status" value="1"/>
</dbReference>
<dbReference type="PIRSF" id="PIRSF003095">
    <property type="entry name" value="Trigger_factor"/>
    <property type="match status" value="1"/>
</dbReference>
<evidence type="ECO:0000256" key="8">
    <source>
        <dbReference type="ARBA" id="ARBA00023235"/>
    </source>
</evidence>
<dbReference type="SUPFAM" id="SSF102735">
    <property type="entry name" value="Trigger factor ribosome-binding domain"/>
    <property type="match status" value="1"/>
</dbReference>
<reference evidence="14 15" key="2">
    <citation type="submission" date="2019-05" db="EMBL/GenBank/DDBJ databases">
        <title>Genome evolution of the obligate endosymbiont Buchnera aphidicola.</title>
        <authorList>
            <person name="Moran N.A."/>
        </authorList>
    </citation>
    <scope>NUCLEOTIDE SEQUENCE [LARGE SCALE GENOMIC DNA]</scope>
    <source>
        <strain evidence="14 15">Mga</strain>
    </source>
</reference>
<dbReference type="OrthoDB" id="9767721at2"/>
<dbReference type="SUPFAM" id="SSF54534">
    <property type="entry name" value="FKBP-like"/>
    <property type="match status" value="1"/>
</dbReference>
<evidence type="ECO:0000256" key="11">
    <source>
        <dbReference type="HAMAP-Rule" id="MF_00303"/>
    </source>
</evidence>
<dbReference type="GO" id="GO:0051301">
    <property type="term" value="P:cell division"/>
    <property type="evidence" value="ECO:0007669"/>
    <property type="project" value="UniProtKB-KW"/>
</dbReference>
<evidence type="ECO:0000256" key="9">
    <source>
        <dbReference type="ARBA" id="ARBA00023306"/>
    </source>
</evidence>
<keyword evidence="9 11" id="KW-0131">Cell cycle</keyword>
<organism evidence="14 15">
    <name type="scientific">Buchnera aphidicola</name>
    <name type="common">Macrosiphum gaurae</name>
    <dbReference type="NCBI Taxonomy" id="2315801"/>
    <lineage>
        <taxon>Bacteria</taxon>
        <taxon>Pseudomonadati</taxon>
        <taxon>Pseudomonadota</taxon>
        <taxon>Gammaproteobacteria</taxon>
        <taxon>Enterobacterales</taxon>
        <taxon>Erwiniaceae</taxon>
        <taxon>Buchnera</taxon>
    </lineage>
</organism>
<dbReference type="Gene3D" id="1.10.3120.10">
    <property type="entry name" value="Trigger factor, C-terminal domain"/>
    <property type="match status" value="1"/>
</dbReference>
<comment type="domain">
    <text evidence="11">Consists of 3 domains; the N-terminus binds the ribosome, the middle domain has PPIase activity, while the C-terminus has intrinsic chaperone activity on its own.</text>
</comment>
<dbReference type="Gene3D" id="3.30.70.1050">
    <property type="entry name" value="Trigger factor ribosome-binding domain"/>
    <property type="match status" value="1"/>
</dbReference>
<dbReference type="InterPro" id="IPR037041">
    <property type="entry name" value="Trigger_fac_C_sf"/>
</dbReference>
<protein>
    <recommendedName>
        <fullName evidence="4 11">Trigger factor</fullName>
        <shortName evidence="11">TF</shortName>
        <ecNumber evidence="3 11">5.2.1.8</ecNumber>
    </recommendedName>
    <alternativeName>
        <fullName evidence="10 11">PPIase</fullName>
    </alternativeName>
</protein>
<dbReference type="AlphaFoldDB" id="A0A4D6XZX5"/>
<dbReference type="InterPro" id="IPR008881">
    <property type="entry name" value="Trigger_fac_ribosome-bd_bac"/>
</dbReference>
<dbReference type="Proteomes" id="UP000298716">
    <property type="component" value="Chromosome"/>
</dbReference>
<accession>A0A4D6XZX5</accession>
<dbReference type="InterPro" id="IPR008880">
    <property type="entry name" value="Trigger_fac_C"/>
</dbReference>
<dbReference type="Pfam" id="PF05697">
    <property type="entry name" value="Trigger_N"/>
    <property type="match status" value="1"/>
</dbReference>
<evidence type="ECO:0000256" key="6">
    <source>
        <dbReference type="ARBA" id="ARBA00023110"/>
    </source>
</evidence>
<evidence type="ECO:0000256" key="1">
    <source>
        <dbReference type="ARBA" id="ARBA00000971"/>
    </source>
</evidence>
<reference evidence="14 15" key="1">
    <citation type="submission" date="2018-12" db="EMBL/GenBank/DDBJ databases">
        <authorList>
            <person name="Chong R.A."/>
        </authorList>
    </citation>
    <scope>NUCLEOTIDE SEQUENCE [LARGE SCALE GENOMIC DNA]</scope>
    <source>
        <strain evidence="14 15">Mga</strain>
    </source>
</reference>
<dbReference type="InterPro" id="IPR046357">
    <property type="entry name" value="PPIase_dom_sf"/>
</dbReference>
<dbReference type="InterPro" id="IPR036611">
    <property type="entry name" value="Trigger_fac_ribosome-bd_sf"/>
</dbReference>
<evidence type="ECO:0000256" key="7">
    <source>
        <dbReference type="ARBA" id="ARBA00023186"/>
    </source>
</evidence>
<comment type="catalytic activity">
    <reaction evidence="1 11">
        <text>[protein]-peptidylproline (omega=180) = [protein]-peptidylproline (omega=0)</text>
        <dbReference type="Rhea" id="RHEA:16237"/>
        <dbReference type="Rhea" id="RHEA-COMP:10747"/>
        <dbReference type="Rhea" id="RHEA-COMP:10748"/>
        <dbReference type="ChEBI" id="CHEBI:83833"/>
        <dbReference type="ChEBI" id="CHEBI:83834"/>
        <dbReference type="EC" id="5.2.1.8"/>
    </reaction>
</comment>
<evidence type="ECO:0000259" key="13">
    <source>
        <dbReference type="Pfam" id="PF05698"/>
    </source>
</evidence>
<dbReference type="Pfam" id="PF05698">
    <property type="entry name" value="Trigger_C"/>
    <property type="match status" value="1"/>
</dbReference>
<evidence type="ECO:0000259" key="12">
    <source>
        <dbReference type="Pfam" id="PF05697"/>
    </source>
</evidence>
<keyword evidence="5 11" id="KW-0132">Cell division</keyword>
<dbReference type="GO" id="GO:0005737">
    <property type="term" value="C:cytoplasm"/>
    <property type="evidence" value="ECO:0007669"/>
    <property type="project" value="UniProtKB-SubCell"/>
</dbReference>
<dbReference type="GO" id="GO:0015031">
    <property type="term" value="P:protein transport"/>
    <property type="evidence" value="ECO:0007669"/>
    <property type="project" value="UniProtKB-UniRule"/>
</dbReference>
<dbReference type="EC" id="5.2.1.8" evidence="3 11"/>
<dbReference type="EMBL" id="CP034867">
    <property type="protein sequence ID" value="QCI22906.1"/>
    <property type="molecule type" value="Genomic_DNA"/>
</dbReference>
<evidence type="ECO:0000313" key="14">
    <source>
        <dbReference type="EMBL" id="QCI22906.1"/>
    </source>
</evidence>
<dbReference type="GO" id="GO:0003755">
    <property type="term" value="F:peptidyl-prolyl cis-trans isomerase activity"/>
    <property type="evidence" value="ECO:0007669"/>
    <property type="project" value="UniProtKB-UniRule"/>
</dbReference>
<keyword evidence="11" id="KW-0963">Cytoplasm</keyword>
<dbReference type="HAMAP" id="MF_00303">
    <property type="entry name" value="Trigger_factor_Tig"/>
    <property type="match status" value="1"/>
</dbReference>
<comment type="similarity">
    <text evidence="2 11">Belongs to the FKBP-type PPIase family. Tig subfamily.</text>
</comment>
<comment type="function">
    <text evidence="11">Involved in protein export. Acts as a chaperone by maintaining the newly synthesized protein in an open conformation. Functions as a peptidyl-prolyl cis-trans isomerase.</text>
</comment>
<comment type="subcellular location">
    <subcellularLocation>
        <location evidence="11">Cytoplasm</location>
    </subcellularLocation>
    <text evidence="11">About half TF is bound to the ribosome near the polypeptide exit tunnel while the other half is free in the cytoplasm.</text>
</comment>
<feature type="domain" description="Trigger factor C-terminal" evidence="13">
    <location>
        <begin position="268"/>
        <end position="413"/>
    </location>
</feature>
<gene>
    <name evidence="11 14" type="primary">tig</name>
    <name evidence="14" type="ORF">D9V72_02400</name>
</gene>
<dbReference type="RefSeq" id="WP_158355183.1">
    <property type="nucleotide sequence ID" value="NZ_CP034867.1"/>
</dbReference>
<feature type="domain" description="Trigger factor ribosome-binding bacterial" evidence="12">
    <location>
        <begin position="1"/>
        <end position="145"/>
    </location>
</feature>
<dbReference type="NCBIfam" id="TIGR00115">
    <property type="entry name" value="tig"/>
    <property type="match status" value="1"/>
</dbReference>
<keyword evidence="7 11" id="KW-0143">Chaperone</keyword>
<evidence type="ECO:0000256" key="10">
    <source>
        <dbReference type="ARBA" id="ARBA00029986"/>
    </source>
</evidence>
<dbReference type="InterPro" id="IPR027304">
    <property type="entry name" value="Trigger_fact/SurA_dom_sf"/>
</dbReference>
<proteinExistence type="inferred from homology"/>
<evidence type="ECO:0000256" key="3">
    <source>
        <dbReference type="ARBA" id="ARBA00013194"/>
    </source>
</evidence>
<evidence type="ECO:0000256" key="5">
    <source>
        <dbReference type="ARBA" id="ARBA00022618"/>
    </source>
</evidence>